<protein>
    <submittedName>
        <fullName evidence="7">MFS transporter</fullName>
    </submittedName>
</protein>
<feature type="transmembrane region" description="Helical" evidence="5">
    <location>
        <begin position="380"/>
        <end position="402"/>
    </location>
</feature>
<dbReference type="InterPro" id="IPR011701">
    <property type="entry name" value="MFS"/>
</dbReference>
<dbReference type="InterPro" id="IPR020846">
    <property type="entry name" value="MFS_dom"/>
</dbReference>
<feature type="transmembrane region" description="Helical" evidence="5">
    <location>
        <begin position="250"/>
        <end position="272"/>
    </location>
</feature>
<dbReference type="InterPro" id="IPR036259">
    <property type="entry name" value="MFS_trans_sf"/>
</dbReference>
<reference evidence="7" key="1">
    <citation type="journal article" date="2021" name="PeerJ">
        <title>Extensive microbial diversity within the chicken gut microbiome revealed by metagenomics and culture.</title>
        <authorList>
            <person name="Gilroy R."/>
            <person name="Ravi A."/>
            <person name="Getino M."/>
            <person name="Pursley I."/>
            <person name="Horton D.L."/>
            <person name="Alikhan N.F."/>
            <person name="Baker D."/>
            <person name="Gharbi K."/>
            <person name="Hall N."/>
            <person name="Watson M."/>
            <person name="Adriaenssens E.M."/>
            <person name="Foster-Nyarko E."/>
            <person name="Jarju S."/>
            <person name="Secka A."/>
            <person name="Antonio M."/>
            <person name="Oren A."/>
            <person name="Chaudhuri R.R."/>
            <person name="La Ragione R."/>
            <person name="Hildebrand F."/>
            <person name="Pallen M.J."/>
        </authorList>
    </citation>
    <scope>NUCLEOTIDE SEQUENCE</scope>
    <source>
        <strain evidence="7">CHK160-9182</strain>
    </source>
</reference>
<feature type="transmembrane region" description="Helical" evidence="5">
    <location>
        <begin position="292"/>
        <end position="310"/>
    </location>
</feature>
<evidence type="ECO:0000259" key="6">
    <source>
        <dbReference type="PROSITE" id="PS50850"/>
    </source>
</evidence>
<dbReference type="GO" id="GO:0046943">
    <property type="term" value="F:carboxylic acid transmembrane transporter activity"/>
    <property type="evidence" value="ECO:0007669"/>
    <property type="project" value="TreeGrafter"/>
</dbReference>
<dbReference type="Gene3D" id="1.20.1250.20">
    <property type="entry name" value="MFS general substrate transporter like domains"/>
    <property type="match status" value="1"/>
</dbReference>
<feature type="transmembrane region" description="Helical" evidence="5">
    <location>
        <begin position="142"/>
        <end position="169"/>
    </location>
</feature>
<evidence type="ECO:0000256" key="2">
    <source>
        <dbReference type="ARBA" id="ARBA00022692"/>
    </source>
</evidence>
<dbReference type="EMBL" id="DXHP01000004">
    <property type="protein sequence ID" value="HIW05734.1"/>
    <property type="molecule type" value="Genomic_DNA"/>
</dbReference>
<feature type="transmembrane region" description="Helical" evidence="5">
    <location>
        <begin position="111"/>
        <end position="130"/>
    </location>
</feature>
<dbReference type="AlphaFoldDB" id="A0A9D1TU72"/>
<feature type="transmembrane region" description="Helical" evidence="5">
    <location>
        <begin position="344"/>
        <end position="368"/>
    </location>
</feature>
<evidence type="ECO:0000256" key="3">
    <source>
        <dbReference type="ARBA" id="ARBA00022989"/>
    </source>
</evidence>
<evidence type="ECO:0000256" key="4">
    <source>
        <dbReference type="ARBA" id="ARBA00023136"/>
    </source>
</evidence>
<dbReference type="PROSITE" id="PS00217">
    <property type="entry name" value="SUGAR_TRANSPORT_2"/>
    <property type="match status" value="1"/>
</dbReference>
<feature type="transmembrane region" description="Helical" evidence="5">
    <location>
        <begin position="20"/>
        <end position="41"/>
    </location>
</feature>
<keyword evidence="4 5" id="KW-0472">Membrane</keyword>
<dbReference type="Pfam" id="PF07690">
    <property type="entry name" value="MFS_1"/>
    <property type="match status" value="1"/>
</dbReference>
<comment type="caution">
    <text evidence="7">The sequence shown here is derived from an EMBL/GenBank/DDBJ whole genome shotgun (WGS) entry which is preliminary data.</text>
</comment>
<comment type="subcellular location">
    <subcellularLocation>
        <location evidence="1">Membrane</location>
        <topology evidence="1">Multi-pass membrane protein</topology>
    </subcellularLocation>
</comment>
<dbReference type="Proteomes" id="UP000823934">
    <property type="component" value="Unassembled WGS sequence"/>
</dbReference>
<organism evidence="7 8">
    <name type="scientific">Candidatus Ignatzschineria merdigallinarum</name>
    <dbReference type="NCBI Taxonomy" id="2838621"/>
    <lineage>
        <taxon>Bacteria</taxon>
        <taxon>Pseudomonadati</taxon>
        <taxon>Pseudomonadota</taxon>
        <taxon>Gammaproteobacteria</taxon>
        <taxon>Cardiobacteriales</taxon>
        <taxon>Ignatzschineriaceae</taxon>
        <taxon>Ignatzschineria</taxon>
    </lineage>
</organism>
<feature type="transmembrane region" description="Helical" evidence="5">
    <location>
        <begin position="408"/>
        <end position="428"/>
    </location>
</feature>
<dbReference type="PANTHER" id="PTHR23508">
    <property type="entry name" value="CARBOXYLIC ACID TRANSPORTER PROTEIN HOMOLOG"/>
    <property type="match status" value="1"/>
</dbReference>
<dbReference type="InterPro" id="IPR005829">
    <property type="entry name" value="Sugar_transporter_CS"/>
</dbReference>
<feature type="domain" description="Major facilitator superfamily (MFS) profile" evidence="6">
    <location>
        <begin position="19"/>
        <end position="434"/>
    </location>
</feature>
<evidence type="ECO:0000256" key="5">
    <source>
        <dbReference type="SAM" id="Phobius"/>
    </source>
</evidence>
<evidence type="ECO:0000313" key="8">
    <source>
        <dbReference type="Proteomes" id="UP000823934"/>
    </source>
</evidence>
<proteinExistence type="predicted"/>
<sequence>MNIQNFLNEHPFSKLQYSVFFFTFLIAFFDGYDTAVIGYIAPSLLQEWGMEKAALAPVLSAALLGLAIGAMTFGPIADRFGRKRVLILSVMIFSLGTVISAFVVNLWQLEVLRFITGLGLGAAMPNAVTLMSEYSPKQKRSIIVNTMFCGFPLGAALGGFIAAFLIPHFGWRSTLLFGGTLPLILSFFMIFYLPESVRFLVRKGHLGATQKMLSILQKIHPSAAKVRHFSLDEGVIVTKHKGLQLVLSQYYWRGSLLLWIAYFMGLVIFYGVMNWMPTLFKEANMPGELGSIVTGLFALGGLGAIGNGWLMDRFNGTLLIAFFSALTAISVALIGMFISMPLAILIGTILFAGIVMNTAQSSLPALAANFYPTEGRTTGVSMMLGIGRFGGIAGSFLVAFLIREDLSVESIFYVLALPAVIAMICLLVKSRLYR</sequence>
<accession>A0A9D1TU72</accession>
<dbReference type="PROSITE" id="PS50850">
    <property type="entry name" value="MFS"/>
    <property type="match status" value="1"/>
</dbReference>
<feature type="transmembrane region" description="Helical" evidence="5">
    <location>
        <begin position="53"/>
        <end position="73"/>
    </location>
</feature>
<feature type="transmembrane region" description="Helical" evidence="5">
    <location>
        <begin position="85"/>
        <end position="105"/>
    </location>
</feature>
<keyword evidence="3 5" id="KW-1133">Transmembrane helix</keyword>
<feature type="transmembrane region" description="Helical" evidence="5">
    <location>
        <begin position="175"/>
        <end position="193"/>
    </location>
</feature>
<evidence type="ECO:0000256" key="1">
    <source>
        <dbReference type="ARBA" id="ARBA00004141"/>
    </source>
</evidence>
<name>A0A9D1TU72_9GAMM</name>
<reference evidence="7" key="2">
    <citation type="submission" date="2021-04" db="EMBL/GenBank/DDBJ databases">
        <authorList>
            <person name="Gilroy R."/>
        </authorList>
    </citation>
    <scope>NUCLEOTIDE SEQUENCE</scope>
    <source>
        <strain evidence="7">CHK160-9182</strain>
    </source>
</reference>
<gene>
    <name evidence="7" type="ORF">H9889_00175</name>
</gene>
<evidence type="ECO:0000313" key="7">
    <source>
        <dbReference type="EMBL" id="HIW05734.1"/>
    </source>
</evidence>
<feature type="transmembrane region" description="Helical" evidence="5">
    <location>
        <begin position="317"/>
        <end position="338"/>
    </location>
</feature>
<dbReference type="SUPFAM" id="SSF103473">
    <property type="entry name" value="MFS general substrate transporter"/>
    <property type="match status" value="1"/>
</dbReference>
<dbReference type="CDD" id="cd17365">
    <property type="entry name" value="MFS_PcaK_like"/>
    <property type="match status" value="1"/>
</dbReference>
<keyword evidence="2 5" id="KW-0812">Transmembrane</keyword>
<dbReference type="GO" id="GO:0005886">
    <property type="term" value="C:plasma membrane"/>
    <property type="evidence" value="ECO:0007669"/>
    <property type="project" value="TreeGrafter"/>
</dbReference>
<dbReference type="PANTHER" id="PTHR23508:SF10">
    <property type="entry name" value="CARBOXYLIC ACID TRANSPORTER PROTEIN HOMOLOG"/>
    <property type="match status" value="1"/>
</dbReference>